<proteinExistence type="predicted"/>
<comment type="caution">
    <text evidence="1">The sequence shown here is derived from an EMBL/GenBank/DDBJ whole genome shotgun (WGS) entry which is preliminary data.</text>
</comment>
<accession>A0A2M7TIA8</accession>
<sequence>MGFHVCDLPGCPGSASKFGFTSSGEIVLIFLVDGIEKKYTIPDMAFHTGFDHCFDFSTIELELYTAVMHCIFLGGYRLQSKSLVGFFTRDKEYPTLPEPDGEFLDRLAGMVLAVEKDPAYRRNVFGPHGLSVLNPVEFHVQGGQQ</sequence>
<gene>
    <name evidence="1" type="ORF">COY32_03970</name>
</gene>
<evidence type="ECO:0000313" key="2">
    <source>
        <dbReference type="Proteomes" id="UP000228920"/>
    </source>
</evidence>
<protein>
    <submittedName>
        <fullName evidence="1">Uncharacterized protein</fullName>
    </submittedName>
</protein>
<dbReference type="EMBL" id="PFNL01000112">
    <property type="protein sequence ID" value="PIZ46086.1"/>
    <property type="molecule type" value="Genomic_DNA"/>
</dbReference>
<dbReference type="Proteomes" id="UP000228920">
    <property type="component" value="Unassembled WGS sequence"/>
</dbReference>
<name>A0A2M7TIA8_UNCKA</name>
<evidence type="ECO:0000313" key="1">
    <source>
        <dbReference type="EMBL" id="PIZ46086.1"/>
    </source>
</evidence>
<dbReference type="AlphaFoldDB" id="A0A2M7TIA8"/>
<organism evidence="1 2">
    <name type="scientific">candidate division WWE3 bacterium CG_4_10_14_0_2_um_filter_41_14</name>
    <dbReference type="NCBI Taxonomy" id="1975072"/>
    <lineage>
        <taxon>Bacteria</taxon>
        <taxon>Katanobacteria</taxon>
    </lineage>
</organism>
<reference evidence="2" key="1">
    <citation type="submission" date="2017-09" db="EMBL/GenBank/DDBJ databases">
        <title>Depth-based differentiation of microbial function through sediment-hosted aquifers and enrichment of novel symbionts in the deep terrestrial subsurface.</title>
        <authorList>
            <person name="Probst A.J."/>
            <person name="Ladd B."/>
            <person name="Jarett J.K."/>
            <person name="Geller-Mcgrath D.E."/>
            <person name="Sieber C.M.K."/>
            <person name="Emerson J.B."/>
            <person name="Anantharaman K."/>
            <person name="Thomas B.C."/>
            <person name="Malmstrom R."/>
            <person name="Stieglmeier M."/>
            <person name="Klingl A."/>
            <person name="Woyke T."/>
            <person name="Ryan C.M."/>
            <person name="Banfield J.F."/>
        </authorList>
    </citation>
    <scope>NUCLEOTIDE SEQUENCE [LARGE SCALE GENOMIC DNA]</scope>
</reference>